<keyword evidence="4" id="KW-0812">Transmembrane</keyword>
<feature type="transmembrane region" description="Helical" evidence="4">
    <location>
        <begin position="374"/>
        <end position="394"/>
    </location>
</feature>
<evidence type="ECO:0000256" key="3">
    <source>
        <dbReference type="SAM" id="MobiDB-lite"/>
    </source>
</evidence>
<feature type="transmembrane region" description="Helical" evidence="4">
    <location>
        <begin position="406"/>
        <end position="429"/>
    </location>
</feature>
<feature type="region of interest" description="Disordered" evidence="3">
    <location>
        <begin position="470"/>
        <end position="490"/>
    </location>
</feature>
<comment type="similarity">
    <text evidence="1">Belongs to the GerABKA family.</text>
</comment>
<evidence type="ECO:0000256" key="1">
    <source>
        <dbReference type="ARBA" id="ARBA00005278"/>
    </source>
</evidence>
<keyword evidence="6" id="KW-1185">Reference proteome</keyword>
<keyword evidence="4" id="KW-1133">Transmembrane helix</keyword>
<evidence type="ECO:0000313" key="6">
    <source>
        <dbReference type="Proteomes" id="UP000602284"/>
    </source>
</evidence>
<accession>A0ABS1JFR2</accession>
<gene>
    <name evidence="5" type="ORF">JJB07_21250</name>
</gene>
<protein>
    <submittedName>
        <fullName evidence="5">Spore germination protein</fullName>
    </submittedName>
</protein>
<dbReference type="EMBL" id="JAEQNB010000008">
    <property type="protein sequence ID" value="MBL0389125.1"/>
    <property type="molecule type" value="Genomic_DNA"/>
</dbReference>
<dbReference type="Proteomes" id="UP000602284">
    <property type="component" value="Unassembled WGS sequence"/>
</dbReference>
<dbReference type="PANTHER" id="PTHR22550:SF5">
    <property type="entry name" value="LEUCINE ZIPPER PROTEIN 4"/>
    <property type="match status" value="1"/>
</dbReference>
<dbReference type="InterPro" id="IPR004995">
    <property type="entry name" value="Spore_Ger"/>
</dbReference>
<dbReference type="Pfam" id="PF03323">
    <property type="entry name" value="GerA"/>
    <property type="match status" value="1"/>
</dbReference>
<organism evidence="5 6">
    <name type="scientific">Tumebacillus amylolyticus</name>
    <dbReference type="NCBI Taxonomy" id="2801339"/>
    <lineage>
        <taxon>Bacteria</taxon>
        <taxon>Bacillati</taxon>
        <taxon>Bacillota</taxon>
        <taxon>Bacilli</taxon>
        <taxon>Bacillales</taxon>
        <taxon>Alicyclobacillaceae</taxon>
        <taxon>Tumebacillus</taxon>
    </lineage>
</organism>
<evidence type="ECO:0000256" key="2">
    <source>
        <dbReference type="ARBA" id="ARBA00023136"/>
    </source>
</evidence>
<dbReference type="RefSeq" id="WP_201638119.1">
    <property type="nucleotide sequence ID" value="NZ_JAEQNB010000008.1"/>
</dbReference>
<sequence length="490" mass="54243">MTNQPLPASLKAAVTFVQDSMPVTADLVVRTLHGHSLGVLFVNSLVDSDTLQRAILAPLQRLAGRSNTLPELMELLPLGNLLLTRNASEVLDYLLRGWVYLHLHGHAQALLVQADITPEKSDPQREYAVIGQQAAFTENLDNNVTLIRKLLPDTSLCHESLTIGTRSKTRVGMMYIGDVANEQNLNTLRQRLQELEIDSVISSSVLSQLIDDNSTSVFAQMLLTERPDFVAYAMNEGKIVLLLDGSSLAVLAPCTLWDFMKTAEDYNTRWNLGMFIRGLRILAMLSSTQITALYVAALTFHYQVIPVNLLDSLIESRLRVPFPPLYEALLLEFIIELLREAGARLPSKVGQTMGIVGGIVIGEAAVQAGFTSNILIMLVALGALASFTSPNYIFGMVIRVLRFPMIILAGWFGALGIALGGAFLLLHLLRMSSLGHPYLWPMYPLRLRNWREALLRMRAPAYANRSDYAQGADKSRFSAAKAKQKRDIDE</sequence>
<comment type="caution">
    <text evidence="5">The sequence shown here is derived from an EMBL/GenBank/DDBJ whole genome shotgun (WGS) entry which is preliminary data.</text>
</comment>
<dbReference type="InterPro" id="IPR050768">
    <property type="entry name" value="UPF0353/GerABKA_families"/>
</dbReference>
<reference evidence="5 6" key="1">
    <citation type="submission" date="2021-01" db="EMBL/GenBank/DDBJ databases">
        <title>Tumebacillus sp. strain ITR2 16S ribosomal RNA gene Genome sequencing and assembly.</title>
        <authorList>
            <person name="Kang M."/>
        </authorList>
    </citation>
    <scope>NUCLEOTIDE SEQUENCE [LARGE SCALE GENOMIC DNA]</scope>
    <source>
        <strain evidence="5 6">ITR2</strain>
    </source>
</reference>
<evidence type="ECO:0000256" key="4">
    <source>
        <dbReference type="SAM" id="Phobius"/>
    </source>
</evidence>
<evidence type="ECO:0000313" key="5">
    <source>
        <dbReference type="EMBL" id="MBL0389125.1"/>
    </source>
</evidence>
<dbReference type="PANTHER" id="PTHR22550">
    <property type="entry name" value="SPORE GERMINATION PROTEIN"/>
    <property type="match status" value="1"/>
</dbReference>
<dbReference type="PIRSF" id="PIRSF005690">
    <property type="entry name" value="GerBA"/>
    <property type="match status" value="1"/>
</dbReference>
<keyword evidence="2 4" id="KW-0472">Membrane</keyword>
<proteinExistence type="inferred from homology"/>
<name>A0ABS1JFR2_9BACL</name>